<feature type="domain" description="BTB" evidence="12">
    <location>
        <begin position="711"/>
        <end position="776"/>
    </location>
</feature>
<keyword evidence="15" id="KW-1185">Reference proteome</keyword>
<organism evidence="14">
    <name type="scientific">Darwinula stevensoni</name>
    <dbReference type="NCBI Taxonomy" id="69355"/>
    <lineage>
        <taxon>Eukaryota</taxon>
        <taxon>Metazoa</taxon>
        <taxon>Ecdysozoa</taxon>
        <taxon>Arthropoda</taxon>
        <taxon>Crustacea</taxon>
        <taxon>Oligostraca</taxon>
        <taxon>Ostracoda</taxon>
        <taxon>Podocopa</taxon>
        <taxon>Podocopida</taxon>
        <taxon>Darwinulocopina</taxon>
        <taxon>Darwinuloidea</taxon>
        <taxon>Darwinulidae</taxon>
        <taxon>Darwinula</taxon>
    </lineage>
</organism>
<accession>A0A7R9FP31</accession>
<dbReference type="EMBL" id="LR902103">
    <property type="protein sequence ID" value="CAD7249969.1"/>
    <property type="molecule type" value="Genomic_DNA"/>
</dbReference>
<dbReference type="GO" id="GO:0006338">
    <property type="term" value="P:chromatin remodeling"/>
    <property type="evidence" value="ECO:0007669"/>
    <property type="project" value="InterPro"/>
</dbReference>
<dbReference type="PROSITE" id="PS00028">
    <property type="entry name" value="ZINC_FINGER_C2H2_1"/>
    <property type="match status" value="1"/>
</dbReference>
<dbReference type="PROSITE" id="PS50157">
    <property type="entry name" value="ZINC_FINGER_C2H2_2"/>
    <property type="match status" value="2"/>
</dbReference>
<dbReference type="Proteomes" id="UP000677054">
    <property type="component" value="Unassembled WGS sequence"/>
</dbReference>
<dbReference type="CDD" id="cd21086">
    <property type="entry name" value="WH_NTD_SMARCB1"/>
    <property type="match status" value="1"/>
</dbReference>
<dbReference type="PANTHER" id="PTHR10019">
    <property type="entry name" value="SNF5"/>
    <property type="match status" value="1"/>
</dbReference>
<evidence type="ECO:0000259" key="12">
    <source>
        <dbReference type="PROSITE" id="PS50097"/>
    </source>
</evidence>
<evidence type="ECO:0000256" key="10">
    <source>
        <dbReference type="PROSITE-ProRule" id="PRU00042"/>
    </source>
</evidence>
<evidence type="ECO:0000256" key="8">
    <source>
        <dbReference type="ARBA" id="ARBA00023163"/>
    </source>
</evidence>
<dbReference type="Pfam" id="PF04855">
    <property type="entry name" value="SNF5"/>
    <property type="match status" value="1"/>
</dbReference>
<keyword evidence="3" id="KW-0479">Metal-binding</keyword>
<dbReference type="SUPFAM" id="SSF57667">
    <property type="entry name" value="beta-beta-alpha zinc fingers"/>
    <property type="match status" value="1"/>
</dbReference>
<evidence type="ECO:0000256" key="2">
    <source>
        <dbReference type="ARBA" id="ARBA00010239"/>
    </source>
</evidence>
<keyword evidence="7" id="KW-0805">Transcription regulation</keyword>
<dbReference type="FunFam" id="3.30.160.60:FF:001289">
    <property type="entry name" value="Zinc finger protein 574"/>
    <property type="match status" value="1"/>
</dbReference>
<evidence type="ECO:0000256" key="11">
    <source>
        <dbReference type="SAM" id="MobiDB-lite"/>
    </source>
</evidence>
<dbReference type="InterPro" id="IPR013087">
    <property type="entry name" value="Znf_C2H2_type"/>
</dbReference>
<sequence length="1051" mass="117471">MAFRTYGDKPVSFQLEENGEFYCIGSEVGHYLRLFRGALYKKYPGMWRRNLIPDERKKLAELVPVYPGLSQHLLASNISLLRASEVEDIIEGNDDKYKAVSVHAELPSVPRDMKVRKSNWMPPLPSSSQHLDAVPQATSVNRNRVANKKVRTFPLCFDDLDPASAHENANASEVLVPIRLDMEIDGQKLRDTFTWNRNESVITPEQFAEVLCDDLDLNPLTFVPAIAQSIRQQVDTFPTDNILEEQTDQRVIIKLNVHVGNISLVDQFEWDMSEKNNSPEEFANSLCAELGLGGEFTTAIAYSIRGQLSWHQRTYAFSDNQLGMVESPFRPQGDAEAWSPFLETLTDAEMEKKIRDQDRNTRRNQLQKPAALQLLSHHNGCSTRCVVRQRRCVTCGRGLSVNKRMVFLADAGLAVRSGETKPDRRNTGVSARQLGVQSGPLHLRHLRHRGRTRKFLPHSRGDSRRNQLQKPAALQLLSHHNGCSTRCVVRQRRCVTCGRGLSVNKRMVFLADAGLAELALLYPSVCHVKIPHLYVENSDDHLKYMTPLHLLPSADLEKFINLAEDLEVKGLKGDKARSCTGSGPSIPVADIGDALAHKRKLSMQAVQTFTESTPKPKMPRAAVHLSPHVTLIPHSPANVSIKRLPDISADEGLEAELNGSEQDPPIKEEIEEQESLPAQMANNRSYNLRWNSHHGETFRNFERLRNREMFVDATLSCNGQQIKCHRVVLSAGSDYFEKILNREEMGSHTVHFYGVDMHLLRLLVDFMYCGEVEVPSADLEKFINLAEDLEVKGLKGDKARSCTGSGPSIPVADIGDALAHKRKLSMQAVQTFTESTPKPKMPRAAVHLSPHVTLIPHSPANVSIKRLPDISADEGLEAELNGSEQDPPIKEEIEEQESLPAQGPSSSSWMENLEDTSSYDAGGTRDYAGMELPVNIPPEVNPQTVEETEALLWSGFSWDNKKWHFCALCSYKSVYKNNVRSHRRTHTGEKPYSCDLCGKRFSSSQAAHHHSLLHMESNSVPSQSQSELPGAQQRELPPDTVAIPVSGPGSP</sequence>
<dbReference type="PROSITE" id="PS50097">
    <property type="entry name" value="BTB"/>
    <property type="match status" value="1"/>
</dbReference>
<evidence type="ECO:0000256" key="1">
    <source>
        <dbReference type="ARBA" id="ARBA00004123"/>
    </source>
</evidence>
<comment type="subcellular location">
    <subcellularLocation>
        <location evidence="1">Nucleus</location>
    </subcellularLocation>
</comment>
<feature type="region of interest" description="Disordered" evidence="11">
    <location>
        <begin position="894"/>
        <end position="940"/>
    </location>
</feature>
<dbReference type="CDD" id="cd18315">
    <property type="entry name" value="BTB_POZ_BAB-like"/>
    <property type="match status" value="1"/>
</dbReference>
<evidence type="ECO:0000259" key="13">
    <source>
        <dbReference type="PROSITE" id="PS50157"/>
    </source>
</evidence>
<dbReference type="Gene3D" id="3.30.160.60">
    <property type="entry name" value="Classic Zinc Finger"/>
    <property type="match status" value="2"/>
</dbReference>
<dbReference type="GO" id="GO:0006357">
    <property type="term" value="P:regulation of transcription by RNA polymerase II"/>
    <property type="evidence" value="ECO:0007669"/>
    <property type="project" value="UniProtKB-ARBA"/>
</dbReference>
<keyword evidence="9" id="KW-0539">Nucleus</keyword>
<comment type="similarity">
    <text evidence="2">Belongs to the SNF5 family.</text>
</comment>
<keyword evidence="6" id="KW-0862">Zinc</keyword>
<evidence type="ECO:0000256" key="9">
    <source>
        <dbReference type="ARBA" id="ARBA00023242"/>
    </source>
</evidence>
<proteinExistence type="inferred from homology"/>
<feature type="domain" description="C2H2-type" evidence="13">
    <location>
        <begin position="964"/>
        <end position="991"/>
    </location>
</feature>
<dbReference type="InterPro" id="IPR048664">
    <property type="entry name" value="INI1_DNA-bd"/>
</dbReference>
<feature type="compositionally biased region" description="Polar residues" evidence="11">
    <location>
        <begin position="1016"/>
        <end position="1027"/>
    </location>
</feature>
<dbReference type="SMART" id="SM00355">
    <property type="entry name" value="ZnF_C2H2"/>
    <property type="match status" value="2"/>
</dbReference>
<dbReference type="InterPro" id="IPR011333">
    <property type="entry name" value="SKP1/BTB/POZ_sf"/>
</dbReference>
<dbReference type="InterPro" id="IPR006939">
    <property type="entry name" value="SNF5"/>
</dbReference>
<dbReference type="Gene3D" id="3.30.710.10">
    <property type="entry name" value="Potassium Channel Kv1.1, Chain A"/>
    <property type="match status" value="1"/>
</dbReference>
<feature type="region of interest" description="Disordered" evidence="11">
    <location>
        <begin position="1016"/>
        <end position="1051"/>
    </location>
</feature>
<keyword evidence="4" id="KW-0677">Repeat</keyword>
<evidence type="ECO:0000256" key="5">
    <source>
        <dbReference type="ARBA" id="ARBA00022771"/>
    </source>
</evidence>
<keyword evidence="8" id="KW-0804">Transcription</keyword>
<gene>
    <name evidence="14" type="ORF">DSTB1V02_LOCUS9753</name>
</gene>
<evidence type="ECO:0000256" key="4">
    <source>
        <dbReference type="ARBA" id="ARBA00022737"/>
    </source>
</evidence>
<protein>
    <submittedName>
        <fullName evidence="14">Uncharacterized protein</fullName>
    </submittedName>
</protein>
<dbReference type="EMBL" id="CAJPEV010002586">
    <property type="protein sequence ID" value="CAG0897393.1"/>
    <property type="molecule type" value="Genomic_DNA"/>
</dbReference>
<dbReference type="GO" id="GO:0008270">
    <property type="term" value="F:zinc ion binding"/>
    <property type="evidence" value="ECO:0007669"/>
    <property type="project" value="UniProtKB-KW"/>
</dbReference>
<dbReference type="InterPro" id="IPR036236">
    <property type="entry name" value="Znf_C2H2_sf"/>
</dbReference>
<feature type="domain" description="C2H2-type" evidence="13">
    <location>
        <begin position="992"/>
        <end position="1019"/>
    </location>
</feature>
<dbReference type="Pfam" id="PF00651">
    <property type="entry name" value="BTB"/>
    <property type="match status" value="1"/>
</dbReference>
<dbReference type="Pfam" id="PF21459">
    <property type="entry name" value="INI1_DNA-bd"/>
    <property type="match status" value="1"/>
</dbReference>
<dbReference type="InterPro" id="IPR000210">
    <property type="entry name" value="BTB/POZ_dom"/>
</dbReference>
<dbReference type="AlphaFoldDB" id="A0A7R9FP31"/>
<evidence type="ECO:0000256" key="7">
    <source>
        <dbReference type="ARBA" id="ARBA00023015"/>
    </source>
</evidence>
<dbReference type="GO" id="GO:0000228">
    <property type="term" value="C:nuclear chromosome"/>
    <property type="evidence" value="ECO:0007669"/>
    <property type="project" value="InterPro"/>
</dbReference>
<evidence type="ECO:0000256" key="3">
    <source>
        <dbReference type="ARBA" id="ARBA00022723"/>
    </source>
</evidence>
<feature type="compositionally biased region" description="Polar residues" evidence="11">
    <location>
        <begin position="903"/>
        <end position="919"/>
    </location>
</feature>
<dbReference type="SMART" id="SM00225">
    <property type="entry name" value="BTB"/>
    <property type="match status" value="1"/>
</dbReference>
<evidence type="ECO:0000313" key="14">
    <source>
        <dbReference type="EMBL" id="CAD7249969.1"/>
    </source>
</evidence>
<evidence type="ECO:0000256" key="6">
    <source>
        <dbReference type="ARBA" id="ARBA00022833"/>
    </source>
</evidence>
<dbReference type="OrthoDB" id="515064at2759"/>
<evidence type="ECO:0000313" key="15">
    <source>
        <dbReference type="Proteomes" id="UP000677054"/>
    </source>
</evidence>
<reference evidence="14" key="1">
    <citation type="submission" date="2020-11" db="EMBL/GenBank/DDBJ databases">
        <authorList>
            <person name="Tran Van P."/>
        </authorList>
    </citation>
    <scope>NUCLEOTIDE SEQUENCE</scope>
</reference>
<keyword evidence="5 10" id="KW-0863">Zinc-finger</keyword>
<name>A0A7R9FP31_9CRUS</name>
<dbReference type="SUPFAM" id="SSF54695">
    <property type="entry name" value="POZ domain"/>
    <property type="match status" value="1"/>
</dbReference>